<keyword evidence="2" id="KW-0012">Acyltransferase</keyword>
<dbReference type="InterPro" id="IPR000182">
    <property type="entry name" value="GNAT_dom"/>
</dbReference>
<dbReference type="InterPro" id="IPR016181">
    <property type="entry name" value="Acyl_CoA_acyltransferase"/>
</dbReference>
<feature type="domain" description="N-acetyltransferase" evidence="3">
    <location>
        <begin position="9"/>
        <end position="151"/>
    </location>
</feature>
<organism evidence="4 5">
    <name type="scientific">Hymenobacter gelipurpurascens</name>
    <dbReference type="NCBI Taxonomy" id="89968"/>
    <lineage>
        <taxon>Bacteria</taxon>
        <taxon>Pseudomonadati</taxon>
        <taxon>Bacteroidota</taxon>
        <taxon>Cytophagia</taxon>
        <taxon>Cytophagales</taxon>
        <taxon>Hymenobacteraceae</taxon>
        <taxon>Hymenobacter</taxon>
    </lineage>
</organism>
<name>A0A212TPG6_9BACT</name>
<dbReference type="PROSITE" id="PS51186">
    <property type="entry name" value="GNAT"/>
    <property type="match status" value="1"/>
</dbReference>
<gene>
    <name evidence="4" type="ORF">SAMN06265337_2105</name>
</gene>
<reference evidence="5" key="1">
    <citation type="submission" date="2017-06" db="EMBL/GenBank/DDBJ databases">
        <authorList>
            <person name="Varghese N."/>
            <person name="Submissions S."/>
        </authorList>
    </citation>
    <scope>NUCLEOTIDE SEQUENCE [LARGE SCALE GENOMIC DNA]</scope>
    <source>
        <strain evidence="5">DSM 11116</strain>
    </source>
</reference>
<accession>A0A212TPG6</accession>
<dbReference type="SUPFAM" id="SSF55729">
    <property type="entry name" value="Acyl-CoA N-acyltransferases (Nat)"/>
    <property type="match status" value="1"/>
</dbReference>
<dbReference type="RefSeq" id="WP_088843343.1">
    <property type="nucleotide sequence ID" value="NZ_FYEW01000001.1"/>
</dbReference>
<dbReference type="Proteomes" id="UP000198131">
    <property type="component" value="Unassembled WGS sequence"/>
</dbReference>
<evidence type="ECO:0000256" key="2">
    <source>
        <dbReference type="ARBA" id="ARBA00023315"/>
    </source>
</evidence>
<dbReference type="Gene3D" id="3.40.630.30">
    <property type="match status" value="1"/>
</dbReference>
<evidence type="ECO:0000259" key="3">
    <source>
        <dbReference type="PROSITE" id="PS51186"/>
    </source>
</evidence>
<evidence type="ECO:0000313" key="4">
    <source>
        <dbReference type="EMBL" id="SNC67885.1"/>
    </source>
</evidence>
<keyword evidence="5" id="KW-1185">Reference proteome</keyword>
<protein>
    <submittedName>
        <fullName evidence="4">Acetyltransferase (GNAT) domain-containing protein</fullName>
    </submittedName>
</protein>
<dbReference type="AlphaFoldDB" id="A0A212TPG6"/>
<dbReference type="Pfam" id="PF00583">
    <property type="entry name" value="Acetyltransf_1"/>
    <property type="match status" value="1"/>
</dbReference>
<sequence>MSATFRFLPNLPSDGPEWQRLLVLLATVFSTTPEEQAAELRYQQARGPVHVWLAEAGGQLVGCKLGYERKPGHYYSWLGGVESDFRGQGIAAELMRRQHAWCQQQAYRRIRTQTYNQWRAMLILNLHHGYDVVGTLQGAHGLVIVLEKVLANPETAEAQSYASK</sequence>
<dbReference type="OrthoDB" id="9812289at2"/>
<dbReference type="CDD" id="cd04301">
    <property type="entry name" value="NAT_SF"/>
    <property type="match status" value="1"/>
</dbReference>
<evidence type="ECO:0000256" key="1">
    <source>
        <dbReference type="ARBA" id="ARBA00022679"/>
    </source>
</evidence>
<evidence type="ECO:0000313" key="5">
    <source>
        <dbReference type="Proteomes" id="UP000198131"/>
    </source>
</evidence>
<proteinExistence type="predicted"/>
<dbReference type="GO" id="GO:0016747">
    <property type="term" value="F:acyltransferase activity, transferring groups other than amino-acyl groups"/>
    <property type="evidence" value="ECO:0007669"/>
    <property type="project" value="InterPro"/>
</dbReference>
<keyword evidence="1 4" id="KW-0808">Transferase</keyword>
<dbReference type="EMBL" id="FYEW01000001">
    <property type="protein sequence ID" value="SNC67885.1"/>
    <property type="molecule type" value="Genomic_DNA"/>
</dbReference>
<dbReference type="InterPro" id="IPR050832">
    <property type="entry name" value="Bact_Acetyltransf"/>
</dbReference>
<dbReference type="PANTHER" id="PTHR43877">
    <property type="entry name" value="AMINOALKYLPHOSPHONATE N-ACETYLTRANSFERASE-RELATED-RELATED"/>
    <property type="match status" value="1"/>
</dbReference>